<name>A0ABW6HJQ2_9FLAO</name>
<dbReference type="RefSeq" id="WP_379857089.1">
    <property type="nucleotide sequence ID" value="NZ_JBHZQA010000002.1"/>
</dbReference>
<organism evidence="1 2">
    <name type="scientific">Flavobacterium fructosi</name>
    <dbReference type="NCBI Taxonomy" id="3230416"/>
    <lineage>
        <taxon>Bacteria</taxon>
        <taxon>Pseudomonadati</taxon>
        <taxon>Bacteroidota</taxon>
        <taxon>Flavobacteriia</taxon>
        <taxon>Flavobacteriales</taxon>
        <taxon>Flavobacteriaceae</taxon>
        <taxon>Flavobacterium</taxon>
    </lineage>
</organism>
<dbReference type="Proteomes" id="UP001600039">
    <property type="component" value="Unassembled WGS sequence"/>
</dbReference>
<keyword evidence="2" id="KW-1185">Reference proteome</keyword>
<dbReference type="EMBL" id="JBHZQA010000002">
    <property type="protein sequence ID" value="MFE3847260.1"/>
    <property type="molecule type" value="Genomic_DNA"/>
</dbReference>
<reference evidence="1 2" key="1">
    <citation type="submission" date="2024-06" db="EMBL/GenBank/DDBJ databases">
        <title>Flavobacterium spp. isolated from glacier.</title>
        <authorList>
            <person name="Han D."/>
        </authorList>
    </citation>
    <scope>NUCLEOTIDE SEQUENCE [LARGE SCALE GENOMIC DNA]</scope>
    <source>
        <strain evidence="1 2">LB3P45</strain>
    </source>
</reference>
<evidence type="ECO:0000313" key="1">
    <source>
        <dbReference type="EMBL" id="MFE3847260.1"/>
    </source>
</evidence>
<sequence length="207" mass="24290">MFEKIAPYSSGVLFRNPNFDNRDFVKIEGSQYLNEDYKLAEVSGVTKKLLVRYNAMADVIEVQDEGMKEFLLTKQSPYHTITIISNPNKIKLLNYKNKQGEVYGYLSELHNKNNVILYRRDKIILQKALEARTTYQEAVPQKFVKIDDEYYLNLKNDMAVAIPKNKKELQNLFPMKKEEIAVYLKDNKFSLKDEKSIIEMVKFISRL</sequence>
<comment type="caution">
    <text evidence="1">The sequence shown here is derived from an EMBL/GenBank/DDBJ whole genome shotgun (WGS) entry which is preliminary data.</text>
</comment>
<protein>
    <submittedName>
        <fullName evidence="1">Uncharacterized protein</fullName>
    </submittedName>
</protein>
<evidence type="ECO:0000313" key="2">
    <source>
        <dbReference type="Proteomes" id="UP001600039"/>
    </source>
</evidence>
<gene>
    <name evidence="1" type="ORF">ACFX5D_04680</name>
</gene>
<proteinExistence type="predicted"/>
<accession>A0ABW6HJQ2</accession>